<organism evidence="10">
    <name type="scientific">Ictalurus punctatus</name>
    <name type="common">Channel catfish</name>
    <name type="synonym">Silurus punctatus</name>
    <dbReference type="NCBI Taxonomy" id="7998"/>
    <lineage>
        <taxon>Eukaryota</taxon>
        <taxon>Metazoa</taxon>
        <taxon>Chordata</taxon>
        <taxon>Craniata</taxon>
        <taxon>Vertebrata</taxon>
        <taxon>Euteleostomi</taxon>
        <taxon>Actinopterygii</taxon>
        <taxon>Neopterygii</taxon>
        <taxon>Teleostei</taxon>
        <taxon>Ostariophysi</taxon>
        <taxon>Siluriformes</taxon>
        <taxon>Ictaluridae</taxon>
        <taxon>Ictalurus</taxon>
    </lineage>
</organism>
<evidence type="ECO:0000313" key="12">
    <source>
        <dbReference type="RefSeq" id="XP_017328391.1"/>
    </source>
</evidence>
<dbReference type="SUPFAM" id="SSF81321">
    <property type="entry name" value="Family A G protein-coupled receptor-like"/>
    <property type="match status" value="1"/>
</dbReference>
<dbReference type="RefSeq" id="XP_017328391.1">
    <property type="nucleotide sequence ID" value="XM_017472902.3"/>
</dbReference>
<feature type="transmembrane region" description="Helical" evidence="8">
    <location>
        <begin position="130"/>
        <end position="155"/>
    </location>
</feature>
<keyword evidence="5 8" id="KW-0472">Membrane</keyword>
<keyword evidence="2 8" id="KW-0812">Transmembrane</keyword>
<keyword evidence="7" id="KW-0807">Transducer</keyword>
<dbReference type="EMBL" id="JT412801">
    <property type="protein sequence ID" value="AHH39998.1"/>
    <property type="molecule type" value="mRNA"/>
</dbReference>
<feature type="domain" description="G-protein coupled receptors family 1 profile" evidence="9">
    <location>
        <begin position="31"/>
        <end position="288"/>
    </location>
</feature>
<dbReference type="AlphaFoldDB" id="W5UDG2"/>
<evidence type="ECO:0000256" key="5">
    <source>
        <dbReference type="ARBA" id="ARBA00023136"/>
    </source>
</evidence>
<name>W5UDG2_ICTPU</name>
<proteinExistence type="evidence at transcript level"/>
<gene>
    <name evidence="10" type="primary">GPR141</name>
    <name evidence="12" type="synonym">LOC108268143</name>
</gene>
<evidence type="ECO:0000313" key="11">
    <source>
        <dbReference type="Proteomes" id="UP000221080"/>
    </source>
</evidence>
<dbReference type="PRINTS" id="PR00237">
    <property type="entry name" value="GPCRRHODOPSN"/>
</dbReference>
<evidence type="ECO:0000256" key="7">
    <source>
        <dbReference type="ARBA" id="ARBA00023224"/>
    </source>
</evidence>
<feature type="transmembrane region" description="Helical" evidence="8">
    <location>
        <begin position="97"/>
        <end position="118"/>
    </location>
</feature>
<dbReference type="InterPro" id="IPR047160">
    <property type="entry name" value="GP183-like"/>
</dbReference>
<keyword evidence="4" id="KW-0297">G-protein coupled receptor</keyword>
<evidence type="ECO:0000313" key="10">
    <source>
        <dbReference type="EMBL" id="AHH39998.1"/>
    </source>
</evidence>
<dbReference type="KEGG" id="ipu:108268143"/>
<protein>
    <submittedName>
        <fullName evidence="12">Probable G-protein coupled receptor 141</fullName>
    </submittedName>
    <submittedName>
        <fullName evidence="10">Putative G-protein coupled receptor 141</fullName>
    </submittedName>
</protein>
<dbReference type="OrthoDB" id="9947118at2759"/>
<evidence type="ECO:0000256" key="2">
    <source>
        <dbReference type="ARBA" id="ARBA00022692"/>
    </source>
</evidence>
<reference evidence="11" key="2">
    <citation type="journal article" date="2016" name="Nat. Commun.">
        <title>The channel catfish genome sequence provides insights into the evolution of scale formation in teleosts.</title>
        <authorList>
            <person name="Liu Z."/>
            <person name="Liu S."/>
            <person name="Yao J."/>
            <person name="Bao L."/>
            <person name="Zhang J."/>
            <person name="Li Y."/>
            <person name="Jiang C."/>
            <person name="Sun L."/>
            <person name="Wang R."/>
            <person name="Zhang Y."/>
            <person name="Zhou T."/>
            <person name="Zeng Q."/>
            <person name="Fu Q."/>
            <person name="Gao S."/>
            <person name="Li N."/>
            <person name="Koren S."/>
            <person name="Jiang Y."/>
            <person name="Zimin A."/>
            <person name="Xu P."/>
            <person name="Phillippy A.M."/>
            <person name="Geng X."/>
            <person name="Song L."/>
            <person name="Sun F."/>
            <person name="Li C."/>
            <person name="Wang X."/>
            <person name="Chen A."/>
            <person name="Jin Y."/>
            <person name="Yuan Z."/>
            <person name="Yang Y."/>
            <person name="Tan S."/>
            <person name="Peatman E."/>
            <person name="Lu J."/>
            <person name="Qin Z."/>
            <person name="Dunham R."/>
            <person name="Li Z."/>
            <person name="Sonstegard T."/>
            <person name="Feng J."/>
            <person name="Danzmann R.G."/>
            <person name="Schroeder S."/>
            <person name="Scheffler B."/>
            <person name="Duke M.V."/>
            <person name="Ballard L."/>
            <person name="Kucuktas H."/>
            <person name="Kaltenboeck L."/>
            <person name="Liu H."/>
            <person name="Armbruster J."/>
            <person name="Xie Y."/>
            <person name="Kirby M.L."/>
            <person name="Tian Y."/>
            <person name="Flanagan M.E."/>
            <person name="Mu W."/>
            <person name="Waldbieser G.C."/>
        </authorList>
    </citation>
    <scope>NUCLEOTIDE SEQUENCE [LARGE SCALE GENOMIC DNA]</scope>
    <source>
        <strain evidence="11">SDA103</strain>
    </source>
</reference>
<dbReference type="InterPro" id="IPR000276">
    <property type="entry name" value="GPCR_Rhodpsn"/>
</dbReference>
<keyword evidence="11" id="KW-1185">Reference proteome</keyword>
<evidence type="ECO:0000256" key="8">
    <source>
        <dbReference type="SAM" id="Phobius"/>
    </source>
</evidence>
<dbReference type="Pfam" id="PF00001">
    <property type="entry name" value="7tm_1"/>
    <property type="match status" value="1"/>
</dbReference>
<evidence type="ECO:0000256" key="4">
    <source>
        <dbReference type="ARBA" id="ARBA00023040"/>
    </source>
</evidence>
<dbReference type="Gene3D" id="1.20.1070.10">
    <property type="entry name" value="Rhodopsin 7-helix transmembrane proteins"/>
    <property type="match status" value="1"/>
</dbReference>
<comment type="subcellular location">
    <subcellularLocation>
        <location evidence="1">Membrane</location>
        <topology evidence="1">Multi-pass membrane protein</topology>
    </subcellularLocation>
</comment>
<dbReference type="CTD" id="353345"/>
<evidence type="ECO:0000256" key="1">
    <source>
        <dbReference type="ARBA" id="ARBA00004141"/>
    </source>
</evidence>
<dbReference type="OMA" id="FRIYYLY"/>
<dbReference type="Proteomes" id="UP000221080">
    <property type="component" value="Chromosome 7"/>
</dbReference>
<reference evidence="10" key="1">
    <citation type="journal article" date="2012" name="BMC Genomics">
        <title>Efficient assembly and annotation of the transcriptome of catfish by RNA-Seq analysis of a doubled haploid homozygote.</title>
        <authorList>
            <person name="Liu S."/>
            <person name="Zhang Y."/>
            <person name="Zhou Z."/>
            <person name="Waldbieser G."/>
            <person name="Sun F."/>
            <person name="Lu J."/>
            <person name="Zhang J."/>
            <person name="Jiang Y."/>
            <person name="Zhang H."/>
            <person name="Wang X."/>
            <person name="Rajendran K.V."/>
            <person name="Khoo L."/>
            <person name="Kucuktas H."/>
            <person name="Peatman E."/>
            <person name="Liu Z."/>
        </authorList>
    </citation>
    <scope>NUCLEOTIDE SEQUENCE</scope>
    <source>
        <tissue evidence="10">Mixed</tissue>
    </source>
</reference>
<dbReference type="GeneID" id="108268143"/>
<dbReference type="PANTHER" id="PTHR24237:SF35">
    <property type="entry name" value="G-PROTEIN COUPLED RECEPTOR 141-RELATED"/>
    <property type="match status" value="1"/>
</dbReference>
<feature type="transmembrane region" description="Helical" evidence="8">
    <location>
        <begin position="180"/>
        <end position="207"/>
    </location>
</feature>
<dbReference type="PANTHER" id="PTHR24237">
    <property type="entry name" value="G-PROTEIN COUPLED RECEPTOR"/>
    <property type="match status" value="1"/>
</dbReference>
<keyword evidence="3 8" id="KW-1133">Transmembrane helix</keyword>
<sequence length="297" mass="34286">MNGSESNGTNATLPDEYRISLVVLYVLVFIGGIIGVIMMSTTLMSNMRSITRVSVINLLVVHVIFLLTVPFRVYYYASTNWELSFIFCKLVSSMLHVHMYLSFIFYAIILCTRYLAYFQWRHRLEFYRDLHAVIASVTIWVIILAIVLPSTVIIYGSGTARNNNQCFAFGIALNNTNVKVLNYIICVVVLLIWLVLASCQCYILWCVCRKHGKLSLAHQEFWAQIKSLCFVLIMLICFVPYQAFRIYYVCTYWQGFEKVNEVFLAVTAFSCFDMLLFSGSSVWRPSYNKMYKMCCSS</sequence>
<feature type="transmembrane region" description="Helical" evidence="8">
    <location>
        <begin position="262"/>
        <end position="283"/>
    </location>
</feature>
<evidence type="ECO:0000259" key="9">
    <source>
        <dbReference type="PROSITE" id="PS50262"/>
    </source>
</evidence>
<dbReference type="GO" id="GO:0004930">
    <property type="term" value="F:G protein-coupled receptor activity"/>
    <property type="evidence" value="ECO:0007669"/>
    <property type="project" value="UniProtKB-KW"/>
</dbReference>
<dbReference type="STRING" id="7998.ENSIPUP00000006353"/>
<reference evidence="12" key="3">
    <citation type="submission" date="2025-04" db="UniProtKB">
        <authorList>
            <consortium name="RefSeq"/>
        </authorList>
    </citation>
    <scope>IDENTIFICATION</scope>
    <source>
        <tissue evidence="12">Blood</tissue>
    </source>
</reference>
<feature type="transmembrane region" description="Helical" evidence="8">
    <location>
        <begin position="22"/>
        <end position="43"/>
    </location>
</feature>
<dbReference type="InterPro" id="IPR017452">
    <property type="entry name" value="GPCR_Rhodpsn_7TM"/>
</dbReference>
<dbReference type="GO" id="GO:0008142">
    <property type="term" value="F:oxysterol binding"/>
    <property type="evidence" value="ECO:0007669"/>
    <property type="project" value="InterPro"/>
</dbReference>
<feature type="transmembrane region" description="Helical" evidence="8">
    <location>
        <begin position="228"/>
        <end position="250"/>
    </location>
</feature>
<dbReference type="PRINTS" id="PR01157">
    <property type="entry name" value="P2YPURNOCPTR"/>
</dbReference>
<feature type="transmembrane region" description="Helical" evidence="8">
    <location>
        <begin position="55"/>
        <end position="77"/>
    </location>
</feature>
<dbReference type="PROSITE" id="PS50262">
    <property type="entry name" value="G_PROTEIN_RECEP_F1_2"/>
    <property type="match status" value="1"/>
</dbReference>
<evidence type="ECO:0000256" key="3">
    <source>
        <dbReference type="ARBA" id="ARBA00022989"/>
    </source>
</evidence>
<keyword evidence="6 10" id="KW-0675">Receptor</keyword>
<accession>W5UDG2</accession>
<dbReference type="GO" id="GO:0016020">
    <property type="term" value="C:membrane"/>
    <property type="evidence" value="ECO:0007669"/>
    <property type="project" value="UniProtKB-SubCell"/>
</dbReference>
<evidence type="ECO:0000256" key="6">
    <source>
        <dbReference type="ARBA" id="ARBA00023170"/>
    </source>
</evidence>